<accession>A0A0F9G8D4</accession>
<name>A0A0F9G8D4_9ZZZZ</name>
<evidence type="ECO:0000313" key="1">
    <source>
        <dbReference type="EMBL" id="KKL95134.1"/>
    </source>
</evidence>
<dbReference type="AlphaFoldDB" id="A0A0F9G8D4"/>
<feature type="non-terminal residue" evidence="1">
    <location>
        <position position="1"/>
    </location>
</feature>
<organism evidence="1">
    <name type="scientific">marine sediment metagenome</name>
    <dbReference type="NCBI Taxonomy" id="412755"/>
    <lineage>
        <taxon>unclassified sequences</taxon>
        <taxon>metagenomes</taxon>
        <taxon>ecological metagenomes</taxon>
    </lineage>
</organism>
<protein>
    <submittedName>
        <fullName evidence="1">Uncharacterized protein</fullName>
    </submittedName>
</protein>
<reference evidence="1" key="1">
    <citation type="journal article" date="2015" name="Nature">
        <title>Complex archaea that bridge the gap between prokaryotes and eukaryotes.</title>
        <authorList>
            <person name="Spang A."/>
            <person name="Saw J.H."/>
            <person name="Jorgensen S.L."/>
            <person name="Zaremba-Niedzwiedzka K."/>
            <person name="Martijn J."/>
            <person name="Lind A.E."/>
            <person name="van Eijk R."/>
            <person name="Schleper C."/>
            <person name="Guy L."/>
            <person name="Ettema T.J."/>
        </authorList>
    </citation>
    <scope>NUCLEOTIDE SEQUENCE</scope>
</reference>
<dbReference type="EMBL" id="LAZR01018754">
    <property type="protein sequence ID" value="KKL95134.1"/>
    <property type="molecule type" value="Genomic_DNA"/>
</dbReference>
<proteinExistence type="predicted"/>
<gene>
    <name evidence="1" type="ORF">LCGC14_1857630</name>
</gene>
<comment type="caution">
    <text evidence="1">The sequence shown here is derived from an EMBL/GenBank/DDBJ whole genome shotgun (WGS) entry which is preliminary data.</text>
</comment>
<sequence length="72" mass="7878">RAYLTEHKVAAGGLEGWFCPDCCPVHVESFHVDVTEEQKAEILLAFWSLGARHGGIVDPTDGELLLMEALTP</sequence>